<dbReference type="Proteomes" id="UP001153334">
    <property type="component" value="Unassembled WGS sequence"/>
</dbReference>
<comment type="caution">
    <text evidence="1">The sequence shown here is derived from an EMBL/GenBank/DDBJ whole genome shotgun (WGS) entry which is preliminary data.</text>
</comment>
<evidence type="ECO:0000313" key="1">
    <source>
        <dbReference type="EMBL" id="KAJ8119547.1"/>
    </source>
</evidence>
<name>A0ACC2IWV3_9PEZI</name>
<keyword evidence="2" id="KW-1185">Reference proteome</keyword>
<protein>
    <submittedName>
        <fullName evidence="1">Uncharacterized protein</fullName>
    </submittedName>
</protein>
<proteinExistence type="predicted"/>
<dbReference type="EMBL" id="JAPESX010000829">
    <property type="protein sequence ID" value="KAJ8119547.1"/>
    <property type="molecule type" value="Genomic_DNA"/>
</dbReference>
<accession>A0ACC2IWV3</accession>
<organism evidence="1 2">
    <name type="scientific">Nemania bipapillata</name>
    <dbReference type="NCBI Taxonomy" id="110536"/>
    <lineage>
        <taxon>Eukaryota</taxon>
        <taxon>Fungi</taxon>
        <taxon>Dikarya</taxon>
        <taxon>Ascomycota</taxon>
        <taxon>Pezizomycotina</taxon>
        <taxon>Sordariomycetes</taxon>
        <taxon>Xylariomycetidae</taxon>
        <taxon>Xylariales</taxon>
        <taxon>Xylariaceae</taxon>
        <taxon>Nemania</taxon>
    </lineage>
</organism>
<sequence>MTQIHQLSRDHQVSDSQDTAHKLLIELLTHQFAFPVKWIDTQREFLADDKNIRRFIEIGPAKVLASLAKKSADKIVGEKDLLNSINRDFLFTGDENDFRKITYEYESGSTASHPAINPEPPTPQPVSDAPKKAPDVVKAPVNVTVPAQAPIAQATVADVDLMPTDIILAIVAQKFRKAFDEIPVETSIRSLSAGKSVLQNEIIGDLAAEFGDLPDGSEDWALDALGARLVSTFSGKPGKQMRKLTERLFASKMPGGFSQADALSYLETTWGLDTNRRTAVLCYSVTMEPAARLSDAGLAHAFFDTVVTRYGARAGVPLQMRSAHDASGQSSAVINTVDAAGLEALKKDQNEFLYKQFQILARHLNIDTLSSSETYDETSENTALADIEDWRAELGDEFLAGIQGIFAPLQERRYKSWWNWAREDAARLLNTTTADGVLPEISASQLQTLSNRWSSVLEDMLVHHSTAGASPGVARHLLSHKPAANNSGPVFRYYQQALGPRTVVDDQGQISYTEVPRKEDPSLPITVSYSSLLRSTATPSGPVIHLRKQSPNGWQFDAHLTHMYLDLLSAAESPIGLNFSNKTALVTGAGPGSIGAEIVRGLLAGGAKVIVTTSRAPSAAAKFFREMYKSSGGRGSDLILLPFNAASKKDCEGLVTYIYDKKNGLGLDLDFIVPFAAIPEAGRQLDGLDGRSELAHHFGGDGLYSESKLGLEALFNRFHSESWSTQVSIIGTVIGWTRGTGLMSANNIVAEGIEKLGVLTFSPAEMALNILALLCPPIIALADISPVYADLSGGLQGFKDFKKISAIRKEITTTRRIRKALISERLKHKTVLNGASAEPQDNQTSKKSRVRSNIRQMFPKLSNHAHMTAGLEDLVDIVDLSRTVVITGYSELGPWGSSRTRWEMEKSGQFSQNGLTEMAWIMGLIKHFDGVIKGKPYVGWVDKKTSEPVEEADFRARYEAHIMSHAGIRVIDPTQLDGYDPARKEFLHELVIDDDLPPFEASEHLAKAFKLRHGDKATIAPKPGTNSDTWVVTVKRGATFLVPKSIPSDQFVAGQLPSGWNPATYGIPEDIINQVDPITLYSLCCVCEAMYSSGIEDPYELYQYIHISEFANCLGTGVGSLTAARRMYQERYLEKPVQSDILQESYLNSMAAWTNMLIFGATGPIKTPTGTCATAVESMDVACEAIQSRRVKVALVGGVDDFAEEMSHEFHNMKATSNGKKETARGMLPSEMSRPMASSRAGFMESAGCGVQLVMTAELALEMGLPIYGIVAYTQLAGDGISLSICNKLSASESAIPARQAAEGDS</sequence>
<evidence type="ECO:0000313" key="2">
    <source>
        <dbReference type="Proteomes" id="UP001153334"/>
    </source>
</evidence>
<gene>
    <name evidence="1" type="ORF">ONZ43_g3525</name>
</gene>
<reference evidence="1" key="1">
    <citation type="submission" date="2022-11" db="EMBL/GenBank/DDBJ databases">
        <title>Genome Sequence of Nemania bipapillata.</title>
        <authorList>
            <person name="Buettner E."/>
        </authorList>
    </citation>
    <scope>NUCLEOTIDE SEQUENCE</scope>
    <source>
        <strain evidence="1">CP14</strain>
    </source>
</reference>